<evidence type="ECO:0000313" key="3">
    <source>
        <dbReference type="Proteomes" id="UP000027920"/>
    </source>
</evidence>
<feature type="compositionally biased region" description="Pro residues" evidence="1">
    <location>
        <begin position="259"/>
        <end position="271"/>
    </location>
</feature>
<dbReference type="VEuPathDB" id="FungiDB:A1O9_10657"/>
<dbReference type="AlphaFoldDB" id="A0A072NZA1"/>
<comment type="caution">
    <text evidence="2">The sequence shown here is derived from an EMBL/GenBank/DDBJ whole genome shotgun (WGS) entry which is preliminary data.</text>
</comment>
<feature type="compositionally biased region" description="Pro residues" evidence="1">
    <location>
        <begin position="127"/>
        <end position="136"/>
    </location>
</feature>
<dbReference type="RefSeq" id="XP_013255799.1">
    <property type="nucleotide sequence ID" value="XM_013400345.1"/>
</dbReference>
<feature type="compositionally biased region" description="Polar residues" evidence="1">
    <location>
        <begin position="168"/>
        <end position="187"/>
    </location>
</feature>
<protein>
    <submittedName>
        <fullName evidence="2">Uncharacterized protein</fullName>
    </submittedName>
</protein>
<dbReference type="STRING" id="1182545.A0A072NZA1"/>
<sequence>MSYNDGMDMPFGASVTSPALEQAKLLLRQSERTFSQTQHELSKVMSVRSQTPMSQAESINTDREIQGLQARLQAQEKEVRDLKELVERQRVTIAQQSKAIEQPKQTFSTPSRREGSLQPGSFHGPKPNYPPVPGPLIGPGSGPAQQSSNQTPAGLAYQPPTGPRNVSHHGQSQQQWSTPGYQTNTILQPPPSQPHFHQRTTVTALGSPEPRPQSAATGFQPISKHSSHSSLSNPSSDPRRPIGMHINKHTPSPQQSRAHPPPAPFPHPPNPHMQNPPMQSPYMQNTHMQSPQSSSMAMVPVPPGAGIEHFKSAFEKVVNMSQQYAFSHVNIPSTAKDNQMPQAIKDRLLKAASMTTAFQFMSSPYTRFFLVTKIIIQWLIKNVLKHDSFRGLDPEVDNAIDGLRSSIYQSTPAQVKFQILNNIGQQMMRLRQRPDFAEHCGTLAHQRGNDIWAIIRPMMHQKTSRDWDDLLLLMIEAHNAAALMFSGSEEYRFEMPLAGTPFDLRTMVCKDTFQNIKPHGQLVAERAQVRLSISPLVVVRKTSPGGLFSSATVVPASVLLKVGN</sequence>
<dbReference type="GeneID" id="25285561"/>
<feature type="compositionally biased region" description="Polar residues" evidence="1">
    <location>
        <begin position="282"/>
        <end position="296"/>
    </location>
</feature>
<dbReference type="Proteomes" id="UP000027920">
    <property type="component" value="Unassembled WGS sequence"/>
</dbReference>
<feature type="region of interest" description="Disordered" evidence="1">
    <location>
        <begin position="37"/>
        <end position="59"/>
    </location>
</feature>
<feature type="compositionally biased region" description="Polar residues" evidence="1">
    <location>
        <begin position="47"/>
        <end position="59"/>
    </location>
</feature>
<feature type="region of interest" description="Disordered" evidence="1">
    <location>
        <begin position="96"/>
        <end position="297"/>
    </location>
</feature>
<feature type="compositionally biased region" description="Low complexity" evidence="1">
    <location>
        <begin position="272"/>
        <end position="281"/>
    </location>
</feature>
<dbReference type="HOGENOM" id="CLU_483140_0_0_1"/>
<keyword evidence="3" id="KW-1185">Reference proteome</keyword>
<proteinExistence type="predicted"/>
<dbReference type="EMBL" id="AMGV01000014">
    <property type="protein sequence ID" value="KEF53209.1"/>
    <property type="molecule type" value="Genomic_DNA"/>
</dbReference>
<accession>A0A072NZA1</accession>
<feature type="compositionally biased region" description="Polar residues" evidence="1">
    <location>
        <begin position="96"/>
        <end position="110"/>
    </location>
</feature>
<gene>
    <name evidence="2" type="ORF">A1O9_10657</name>
</gene>
<name>A0A072NZA1_9EURO</name>
<evidence type="ECO:0000313" key="2">
    <source>
        <dbReference type="EMBL" id="KEF53209.1"/>
    </source>
</evidence>
<evidence type="ECO:0000256" key="1">
    <source>
        <dbReference type="SAM" id="MobiDB-lite"/>
    </source>
</evidence>
<dbReference type="OrthoDB" id="4203839at2759"/>
<feature type="compositionally biased region" description="Polar residues" evidence="1">
    <location>
        <begin position="143"/>
        <end position="152"/>
    </location>
</feature>
<reference evidence="2 3" key="1">
    <citation type="submission" date="2013-03" db="EMBL/GenBank/DDBJ databases">
        <title>The Genome Sequence of Exophiala aquamarina CBS 119918.</title>
        <authorList>
            <consortium name="The Broad Institute Genomics Platform"/>
            <person name="Cuomo C."/>
            <person name="de Hoog S."/>
            <person name="Gorbushina A."/>
            <person name="Walker B."/>
            <person name="Young S.K."/>
            <person name="Zeng Q."/>
            <person name="Gargeya S."/>
            <person name="Fitzgerald M."/>
            <person name="Haas B."/>
            <person name="Abouelleil A."/>
            <person name="Allen A.W."/>
            <person name="Alvarado L."/>
            <person name="Arachchi H.M."/>
            <person name="Berlin A.M."/>
            <person name="Chapman S.B."/>
            <person name="Gainer-Dewar J."/>
            <person name="Goldberg J."/>
            <person name="Griggs A."/>
            <person name="Gujja S."/>
            <person name="Hansen M."/>
            <person name="Howarth C."/>
            <person name="Imamovic A."/>
            <person name="Ireland A."/>
            <person name="Larimer J."/>
            <person name="McCowan C."/>
            <person name="Murphy C."/>
            <person name="Pearson M."/>
            <person name="Poon T.W."/>
            <person name="Priest M."/>
            <person name="Roberts A."/>
            <person name="Saif S."/>
            <person name="Shea T."/>
            <person name="Sisk P."/>
            <person name="Sykes S."/>
            <person name="Wortman J."/>
            <person name="Nusbaum C."/>
            <person name="Birren B."/>
        </authorList>
    </citation>
    <scope>NUCLEOTIDE SEQUENCE [LARGE SCALE GENOMIC DNA]</scope>
    <source>
        <strain evidence="2 3">CBS 119918</strain>
    </source>
</reference>
<organism evidence="2 3">
    <name type="scientific">Exophiala aquamarina CBS 119918</name>
    <dbReference type="NCBI Taxonomy" id="1182545"/>
    <lineage>
        <taxon>Eukaryota</taxon>
        <taxon>Fungi</taxon>
        <taxon>Dikarya</taxon>
        <taxon>Ascomycota</taxon>
        <taxon>Pezizomycotina</taxon>
        <taxon>Eurotiomycetes</taxon>
        <taxon>Chaetothyriomycetidae</taxon>
        <taxon>Chaetothyriales</taxon>
        <taxon>Herpotrichiellaceae</taxon>
        <taxon>Exophiala</taxon>
    </lineage>
</organism>